<dbReference type="CDD" id="cd00616">
    <property type="entry name" value="AHBA_syn"/>
    <property type="match status" value="1"/>
</dbReference>
<evidence type="ECO:0000256" key="2">
    <source>
        <dbReference type="PIRSR" id="PIRSR000390-1"/>
    </source>
</evidence>
<dbReference type="Proteomes" id="UP000191055">
    <property type="component" value="Unassembled WGS sequence"/>
</dbReference>
<keyword evidence="3 4" id="KW-0663">Pyridoxal phosphate</keyword>
<proteinExistence type="inferred from homology"/>
<dbReference type="KEGG" id="asx:CDL62_03610"/>
<dbReference type="OrthoDB" id="9810913at2"/>
<dbReference type="Pfam" id="PF01041">
    <property type="entry name" value="DegT_DnrJ_EryC1"/>
    <property type="match status" value="1"/>
</dbReference>
<dbReference type="InterPro" id="IPR015421">
    <property type="entry name" value="PyrdxlP-dep_Trfase_major"/>
</dbReference>
<dbReference type="GO" id="GO:0008483">
    <property type="term" value="F:transaminase activity"/>
    <property type="evidence" value="ECO:0007669"/>
    <property type="project" value="TreeGrafter"/>
</dbReference>
<gene>
    <name evidence="5" type="ORF">SAMN03080601_02790</name>
</gene>
<evidence type="ECO:0000256" key="3">
    <source>
        <dbReference type="PIRSR" id="PIRSR000390-2"/>
    </source>
</evidence>
<evidence type="ECO:0000313" key="6">
    <source>
        <dbReference type="Proteomes" id="UP000191055"/>
    </source>
</evidence>
<dbReference type="EMBL" id="FUYV01000018">
    <property type="protein sequence ID" value="SKC23515.1"/>
    <property type="molecule type" value="Genomic_DNA"/>
</dbReference>
<dbReference type="InterPro" id="IPR015422">
    <property type="entry name" value="PyrdxlP-dep_Trfase_small"/>
</dbReference>
<keyword evidence="6" id="KW-1185">Reference proteome</keyword>
<reference evidence="5 6" key="1">
    <citation type="submission" date="2017-02" db="EMBL/GenBank/DDBJ databases">
        <authorList>
            <person name="Peterson S.W."/>
        </authorList>
    </citation>
    <scope>NUCLEOTIDE SEQUENCE [LARGE SCALE GENOMIC DNA]</scope>
    <source>
        <strain evidence="5 6">DSM 24412</strain>
    </source>
</reference>
<feature type="modified residue" description="N6-(pyridoxal phosphate)lysine" evidence="3">
    <location>
        <position position="189"/>
    </location>
</feature>
<dbReference type="AlphaFoldDB" id="A0A1T5HS60"/>
<dbReference type="GO" id="GO:0000271">
    <property type="term" value="P:polysaccharide biosynthetic process"/>
    <property type="evidence" value="ECO:0007669"/>
    <property type="project" value="TreeGrafter"/>
</dbReference>
<dbReference type="InterPro" id="IPR000653">
    <property type="entry name" value="DegT/StrS_aminotransferase"/>
</dbReference>
<organism evidence="5 6">
    <name type="scientific">Alkalitalea saponilacus</name>
    <dbReference type="NCBI Taxonomy" id="889453"/>
    <lineage>
        <taxon>Bacteria</taxon>
        <taxon>Pseudomonadati</taxon>
        <taxon>Bacteroidota</taxon>
        <taxon>Bacteroidia</taxon>
        <taxon>Marinilabiliales</taxon>
        <taxon>Marinilabiliaceae</taxon>
        <taxon>Alkalitalea</taxon>
    </lineage>
</organism>
<dbReference type="Gene3D" id="3.40.640.10">
    <property type="entry name" value="Type I PLP-dependent aspartate aminotransferase-like (Major domain)"/>
    <property type="match status" value="1"/>
</dbReference>
<dbReference type="RefSeq" id="WP_079558484.1">
    <property type="nucleotide sequence ID" value="NZ_CP021904.1"/>
</dbReference>
<evidence type="ECO:0000256" key="4">
    <source>
        <dbReference type="RuleBase" id="RU004508"/>
    </source>
</evidence>
<comment type="similarity">
    <text evidence="1 4">Belongs to the DegT/DnrJ/EryC1 family.</text>
</comment>
<protein>
    <submittedName>
        <fullName evidence="5">dTDP-4-amino-4,6-dideoxygalactose transaminase</fullName>
    </submittedName>
</protein>
<dbReference type="PANTHER" id="PTHR30244:SF34">
    <property type="entry name" value="DTDP-4-AMINO-4,6-DIDEOXYGALACTOSE TRANSAMINASE"/>
    <property type="match status" value="1"/>
</dbReference>
<evidence type="ECO:0000313" key="5">
    <source>
        <dbReference type="EMBL" id="SKC23515.1"/>
    </source>
</evidence>
<dbReference type="InterPro" id="IPR015424">
    <property type="entry name" value="PyrdxlP-dep_Trfase"/>
</dbReference>
<dbReference type="STRING" id="889453.SAMN03080601_02790"/>
<accession>A0A1T5HS60</accession>
<evidence type="ECO:0000256" key="1">
    <source>
        <dbReference type="ARBA" id="ARBA00037999"/>
    </source>
</evidence>
<dbReference type="GO" id="GO:0030170">
    <property type="term" value="F:pyridoxal phosphate binding"/>
    <property type="evidence" value="ECO:0007669"/>
    <property type="project" value="TreeGrafter"/>
</dbReference>
<dbReference type="PANTHER" id="PTHR30244">
    <property type="entry name" value="TRANSAMINASE"/>
    <property type="match status" value="1"/>
</dbReference>
<dbReference type="SUPFAM" id="SSF53383">
    <property type="entry name" value="PLP-dependent transferases"/>
    <property type="match status" value="1"/>
</dbReference>
<dbReference type="PIRSF" id="PIRSF000390">
    <property type="entry name" value="PLP_StrS"/>
    <property type="match status" value="1"/>
</dbReference>
<feature type="active site" description="Proton acceptor" evidence="2">
    <location>
        <position position="189"/>
    </location>
</feature>
<name>A0A1T5HS60_9BACT</name>
<sequence length="388" mass="43604">MLKIPFSRVSCSGNEFKYLEEVIKSGWLTTAGKAMKFEEMFVERTGAKYACSVNSCTAALHLGLEALGVQPGDKVFVPDMTFTASAEVIRYLNADPVFLDVEYETQLITPEILTEAIKKNPDVKYLIVVHYGGHPAEMLNNNGTGILDICKIHGIKVMEDAAHAFPASLNGTMVGNMADVTCFSFYANKTITTGEGGMLTTNDEEIYKRVKTMRLHGINRDVWDRFTSDKPSWEYDVVAPGYKYNMPDINAAIGIAQMEYADEMRLARQQVAEVYYREFSGMPMIDLPACKVPLENHAWHLFPVVLNENSPVSRNRFIELMSEAGVGTSVHYKPMHRMSYYREHYHLIPEGFPVAEKIWKGNVSLPIYPLLTGEEIDTIVATVKKILT</sequence>
<dbReference type="Gene3D" id="3.90.1150.10">
    <property type="entry name" value="Aspartate Aminotransferase, domain 1"/>
    <property type="match status" value="1"/>
</dbReference>